<feature type="transmembrane region" description="Helical" evidence="5">
    <location>
        <begin position="127"/>
        <end position="145"/>
    </location>
</feature>
<evidence type="ECO:0000313" key="8">
    <source>
        <dbReference type="Proteomes" id="UP000092967"/>
    </source>
</evidence>
<proteinExistence type="predicted"/>
<evidence type="ECO:0000313" key="7">
    <source>
        <dbReference type="EMBL" id="ANW96350.1"/>
    </source>
</evidence>
<dbReference type="GO" id="GO:0004252">
    <property type="term" value="F:serine-type endopeptidase activity"/>
    <property type="evidence" value="ECO:0007669"/>
    <property type="project" value="InterPro"/>
</dbReference>
<feature type="transmembrane region" description="Helical" evidence="5">
    <location>
        <begin position="77"/>
        <end position="94"/>
    </location>
</feature>
<feature type="transmembrane region" description="Helical" evidence="5">
    <location>
        <begin position="54"/>
        <end position="71"/>
    </location>
</feature>
<dbReference type="Pfam" id="PF01694">
    <property type="entry name" value="Rhomboid"/>
    <property type="match status" value="1"/>
</dbReference>
<dbReference type="SUPFAM" id="SSF144091">
    <property type="entry name" value="Rhomboid-like"/>
    <property type="match status" value="1"/>
</dbReference>
<dbReference type="EMBL" id="CP014224">
    <property type="protein sequence ID" value="ANW96350.1"/>
    <property type="molecule type" value="Genomic_DNA"/>
</dbReference>
<evidence type="ECO:0000256" key="4">
    <source>
        <dbReference type="ARBA" id="ARBA00023136"/>
    </source>
</evidence>
<keyword evidence="3 5" id="KW-1133">Transmembrane helix</keyword>
<comment type="subcellular location">
    <subcellularLocation>
        <location evidence="1">Membrane</location>
        <topology evidence="1">Multi-pass membrane protein</topology>
    </subcellularLocation>
</comment>
<evidence type="ECO:0000259" key="6">
    <source>
        <dbReference type="Pfam" id="PF01694"/>
    </source>
</evidence>
<dbReference type="GO" id="GO:0016020">
    <property type="term" value="C:membrane"/>
    <property type="evidence" value="ECO:0007669"/>
    <property type="project" value="UniProtKB-SubCell"/>
</dbReference>
<evidence type="ECO:0000256" key="3">
    <source>
        <dbReference type="ARBA" id="ARBA00022989"/>
    </source>
</evidence>
<accession>A0A1B1Y6F6</accession>
<protein>
    <recommendedName>
        <fullName evidence="6">Peptidase S54 rhomboid domain-containing protein</fullName>
    </recommendedName>
</protein>
<dbReference type="Proteomes" id="UP000092967">
    <property type="component" value="Chromosome"/>
</dbReference>
<dbReference type="InterPro" id="IPR035952">
    <property type="entry name" value="Rhomboid-like_sf"/>
</dbReference>
<feature type="domain" description="Peptidase S54 rhomboid" evidence="6">
    <location>
        <begin position="38"/>
        <end position="168"/>
    </location>
</feature>
<keyword evidence="8" id="KW-1185">Reference proteome</keyword>
<keyword evidence="2 5" id="KW-0812">Transmembrane</keyword>
<feature type="transmembrane region" description="Helical" evidence="5">
    <location>
        <begin position="157"/>
        <end position="174"/>
    </location>
</feature>
<gene>
    <name evidence="7" type="ORF">AXE80_08695</name>
</gene>
<sequence length="177" mass="19847">MFPKLPFQILAVIYIISVLGFIFPKLKTGIIPRKTKGLIGIIFAPFFHNNWKHLISNTIPLIILLFTLQYFYPNQFIKVLSLILFCGGVLLFLIGRKSNHIGASGIIYGLISYIVIIGFISLTMKPILVSIAVLLLYGSFIWGIFPSKQKNISWEGHLCYAIAGGLMACYPQLIQLV</sequence>
<evidence type="ECO:0000256" key="5">
    <source>
        <dbReference type="SAM" id="Phobius"/>
    </source>
</evidence>
<dbReference type="InterPro" id="IPR022764">
    <property type="entry name" value="Peptidase_S54_rhomboid_dom"/>
</dbReference>
<organism evidence="7 8">
    <name type="scientific">Wenyingzhuangia fucanilytica</name>
    <dbReference type="NCBI Taxonomy" id="1790137"/>
    <lineage>
        <taxon>Bacteria</taxon>
        <taxon>Pseudomonadati</taxon>
        <taxon>Bacteroidota</taxon>
        <taxon>Flavobacteriia</taxon>
        <taxon>Flavobacteriales</taxon>
        <taxon>Flavobacteriaceae</taxon>
        <taxon>Wenyingzhuangia</taxon>
    </lineage>
</organism>
<keyword evidence="4 5" id="KW-0472">Membrane</keyword>
<dbReference type="KEGG" id="wfu:AXE80_08695"/>
<dbReference type="Gene3D" id="1.20.1540.10">
    <property type="entry name" value="Rhomboid-like"/>
    <property type="match status" value="1"/>
</dbReference>
<dbReference type="STRING" id="1790137.AXE80_08695"/>
<feature type="transmembrane region" description="Helical" evidence="5">
    <location>
        <begin position="101"/>
        <end position="121"/>
    </location>
</feature>
<feature type="transmembrane region" description="Helical" evidence="5">
    <location>
        <begin position="6"/>
        <end position="26"/>
    </location>
</feature>
<reference evidence="7 8" key="1">
    <citation type="submission" date="2016-02" db="EMBL/GenBank/DDBJ databases">
        <authorList>
            <person name="Wen L."/>
            <person name="He K."/>
            <person name="Yang H."/>
        </authorList>
    </citation>
    <scope>NUCLEOTIDE SEQUENCE [LARGE SCALE GENOMIC DNA]</scope>
    <source>
        <strain evidence="7 8">CZ1127</strain>
    </source>
</reference>
<evidence type="ECO:0000256" key="1">
    <source>
        <dbReference type="ARBA" id="ARBA00004141"/>
    </source>
</evidence>
<evidence type="ECO:0000256" key="2">
    <source>
        <dbReference type="ARBA" id="ARBA00022692"/>
    </source>
</evidence>
<dbReference type="OrthoDB" id="465874at2"/>
<dbReference type="RefSeq" id="WP_068826384.1">
    <property type="nucleotide sequence ID" value="NZ_CP014224.1"/>
</dbReference>
<name>A0A1B1Y6F6_9FLAO</name>
<dbReference type="AlphaFoldDB" id="A0A1B1Y6F6"/>